<evidence type="ECO:0000256" key="4">
    <source>
        <dbReference type="ARBA" id="ARBA00022692"/>
    </source>
</evidence>
<evidence type="ECO:0000256" key="7">
    <source>
        <dbReference type="PROSITE-ProRule" id="PRU01360"/>
    </source>
</evidence>
<dbReference type="Proteomes" id="UP000537204">
    <property type="component" value="Unassembled WGS sequence"/>
</dbReference>
<dbReference type="Gene3D" id="2.170.130.10">
    <property type="entry name" value="TonB-dependent receptor, plug domain"/>
    <property type="match status" value="1"/>
</dbReference>
<feature type="chain" id="PRO_5030875644" evidence="8">
    <location>
        <begin position="25"/>
        <end position="684"/>
    </location>
</feature>
<proteinExistence type="inferred from homology"/>
<dbReference type="InterPro" id="IPR039426">
    <property type="entry name" value="TonB-dep_rcpt-like"/>
</dbReference>
<name>A0A7W8ZQN0_9SPHI</name>
<evidence type="ECO:0000256" key="3">
    <source>
        <dbReference type="ARBA" id="ARBA00022452"/>
    </source>
</evidence>
<evidence type="ECO:0000256" key="2">
    <source>
        <dbReference type="ARBA" id="ARBA00022448"/>
    </source>
</evidence>
<keyword evidence="5 7" id="KW-0472">Membrane</keyword>
<organism evidence="10 11">
    <name type="scientific">Pedobacter cryoconitis</name>
    <dbReference type="NCBI Taxonomy" id="188932"/>
    <lineage>
        <taxon>Bacteria</taxon>
        <taxon>Pseudomonadati</taxon>
        <taxon>Bacteroidota</taxon>
        <taxon>Sphingobacteriia</taxon>
        <taxon>Sphingobacteriales</taxon>
        <taxon>Sphingobacteriaceae</taxon>
        <taxon>Pedobacter</taxon>
    </lineage>
</organism>
<dbReference type="Pfam" id="PF07715">
    <property type="entry name" value="Plug"/>
    <property type="match status" value="1"/>
</dbReference>
<dbReference type="GO" id="GO:0015344">
    <property type="term" value="F:siderophore uptake transmembrane transporter activity"/>
    <property type="evidence" value="ECO:0007669"/>
    <property type="project" value="TreeGrafter"/>
</dbReference>
<protein>
    <submittedName>
        <fullName evidence="10">Outer membrane cobalamin receptor</fullName>
    </submittedName>
</protein>
<accession>A0A7W8ZQN0</accession>
<reference evidence="10 11" key="1">
    <citation type="submission" date="2020-08" db="EMBL/GenBank/DDBJ databases">
        <title>Genomic Encyclopedia of Type Strains, Phase IV (KMG-V): Genome sequencing to study the core and pangenomes of soil and plant-associated prokaryotes.</title>
        <authorList>
            <person name="Whitman W."/>
        </authorList>
    </citation>
    <scope>NUCLEOTIDE SEQUENCE [LARGE SCALE GENOMIC DNA]</scope>
    <source>
        <strain evidence="10 11">S3M1</strain>
    </source>
</reference>
<keyword evidence="2 7" id="KW-0813">Transport</keyword>
<dbReference type="RefSeq" id="WP_221300868.1">
    <property type="nucleotide sequence ID" value="NZ_JACHCE010000008.1"/>
</dbReference>
<dbReference type="PANTHER" id="PTHR30069:SF36">
    <property type="entry name" value="BLL6948 PROTEIN"/>
    <property type="match status" value="1"/>
</dbReference>
<dbReference type="InterPro" id="IPR012910">
    <property type="entry name" value="Plug_dom"/>
</dbReference>
<dbReference type="EMBL" id="JACHCE010000008">
    <property type="protein sequence ID" value="MBB5638429.1"/>
    <property type="molecule type" value="Genomic_DNA"/>
</dbReference>
<dbReference type="InterPro" id="IPR037066">
    <property type="entry name" value="Plug_dom_sf"/>
</dbReference>
<feature type="signal peptide" evidence="8">
    <location>
        <begin position="1"/>
        <end position="24"/>
    </location>
</feature>
<keyword evidence="10" id="KW-0675">Receptor</keyword>
<keyword evidence="8" id="KW-0732">Signal</keyword>
<evidence type="ECO:0000256" key="1">
    <source>
        <dbReference type="ARBA" id="ARBA00004571"/>
    </source>
</evidence>
<comment type="caution">
    <text evidence="10">The sequence shown here is derived from an EMBL/GenBank/DDBJ whole genome shotgun (WGS) entry which is preliminary data.</text>
</comment>
<feature type="domain" description="TonB-dependent receptor plug" evidence="9">
    <location>
        <begin position="61"/>
        <end position="158"/>
    </location>
</feature>
<evidence type="ECO:0000256" key="8">
    <source>
        <dbReference type="SAM" id="SignalP"/>
    </source>
</evidence>
<dbReference type="PROSITE" id="PS52016">
    <property type="entry name" value="TONB_DEPENDENT_REC_3"/>
    <property type="match status" value="1"/>
</dbReference>
<dbReference type="GO" id="GO:0044718">
    <property type="term" value="P:siderophore transmembrane transport"/>
    <property type="evidence" value="ECO:0007669"/>
    <property type="project" value="TreeGrafter"/>
</dbReference>
<dbReference type="InterPro" id="IPR036942">
    <property type="entry name" value="Beta-barrel_TonB_sf"/>
</dbReference>
<evidence type="ECO:0000256" key="5">
    <source>
        <dbReference type="ARBA" id="ARBA00023136"/>
    </source>
</evidence>
<evidence type="ECO:0000256" key="6">
    <source>
        <dbReference type="ARBA" id="ARBA00023237"/>
    </source>
</evidence>
<dbReference type="Gene3D" id="2.40.170.20">
    <property type="entry name" value="TonB-dependent receptor, beta-barrel domain"/>
    <property type="match status" value="1"/>
</dbReference>
<sequence>MAILSMKKTSIYSCLLLFTGAVSAQTPVLNKDKIAKKPVILLDSVVITSKTAQQDLMKINLNRVPVNTAQDLLRKVPGLFIAQHAGGGKAEQIFLRGFDNDHGTDIAISADGIPVNMVSHAHGQGYSDLHFLIPETIDNISFGKGAYYADKGDFNTSGYVDFHTYDHVDQSMLKLEGGSFNTMRTAGIFNLLHEDTKQRNAYIAGEYNFTNGPFKVKQNFNRLNLFGKFNQQLDERSYINIQASTFSSNWNGSGQIPERAVSEGIIGRFGSIDTTEGGNTSRTSLLLNYRYKISDREDWESSFYYSHYKFNLYSDFTFFLVHPDKGDEIHQFDDRDVYGMNHKYSKRFEFSNNSLIWKAGGGLRMDDIHDLGLSYVTARDSLNERLAWGTGTETNINAFTAAEWVIGKWMINPGVRADWFNFNYYDKLNPRNGQQGYQKIRISPKLNFFYNAGANTQLYLKTGFGFHSNDIRDVILQKGANTLPWSAGADLGAMLKPVRDLVIQPILWYTYLSNEYVWNGDSYGTSAVGKTRRFGVDLTIHYQPLSWLYLDADANYADPKLIGEPAGNNYLELAPTFTSAGGIGVQLKNGMSANLRYRYIHSRPATQDNSIIAQGYFVNDLLLGYEKKHWAFNIQVQNLFDVNWNEAMFAETTRLHGEPSAGVEQLTFTPGTPLYIKAGITVKF</sequence>
<evidence type="ECO:0000313" key="11">
    <source>
        <dbReference type="Proteomes" id="UP000537204"/>
    </source>
</evidence>
<comment type="similarity">
    <text evidence="7">Belongs to the TonB-dependent receptor family.</text>
</comment>
<gene>
    <name evidence="10" type="ORF">HDE68_004358</name>
</gene>
<comment type="subcellular location">
    <subcellularLocation>
        <location evidence="1 7">Cell outer membrane</location>
        <topology evidence="1 7">Multi-pass membrane protein</topology>
    </subcellularLocation>
</comment>
<dbReference type="GO" id="GO:0009279">
    <property type="term" value="C:cell outer membrane"/>
    <property type="evidence" value="ECO:0007669"/>
    <property type="project" value="UniProtKB-SubCell"/>
</dbReference>
<evidence type="ECO:0000259" key="9">
    <source>
        <dbReference type="Pfam" id="PF07715"/>
    </source>
</evidence>
<keyword evidence="4 7" id="KW-0812">Transmembrane</keyword>
<keyword evidence="6 7" id="KW-0998">Cell outer membrane</keyword>
<dbReference type="AlphaFoldDB" id="A0A7W8ZQN0"/>
<evidence type="ECO:0000313" key="10">
    <source>
        <dbReference type="EMBL" id="MBB5638429.1"/>
    </source>
</evidence>
<dbReference type="PANTHER" id="PTHR30069">
    <property type="entry name" value="TONB-DEPENDENT OUTER MEMBRANE RECEPTOR"/>
    <property type="match status" value="1"/>
</dbReference>
<keyword evidence="3 7" id="KW-1134">Transmembrane beta strand</keyword>
<dbReference type="SUPFAM" id="SSF56935">
    <property type="entry name" value="Porins"/>
    <property type="match status" value="1"/>
</dbReference>